<evidence type="ECO:0000313" key="2">
    <source>
        <dbReference type="EMBL" id="KAG0482317.1"/>
    </source>
</evidence>
<sequence length="117" mass="13521">MIDIIYHMMFTKQNSNMFKQTKRKTKLSLNMVSFLCLFSSLTLWSFRSFSSHLVAVINETWTEGKGAQAFGVGVREREAGSVRLFQRASGDDIMDSLCIQWDERRVKIKESRTRSTA</sequence>
<proteinExistence type="predicted"/>
<protein>
    <submittedName>
        <fullName evidence="2">Uncharacterized protein</fullName>
    </submittedName>
</protein>
<keyword evidence="3" id="KW-1185">Reference proteome</keyword>
<name>A0A835V1S8_VANPL</name>
<reference evidence="3 4" key="1">
    <citation type="journal article" date="2020" name="Nat. Food">
        <title>A phased Vanilla planifolia genome enables genetic improvement of flavour and production.</title>
        <authorList>
            <person name="Hasing T."/>
            <person name="Tang H."/>
            <person name="Brym M."/>
            <person name="Khazi F."/>
            <person name="Huang T."/>
            <person name="Chambers A.H."/>
        </authorList>
    </citation>
    <scope>NUCLEOTIDE SEQUENCE [LARGE SCALE GENOMIC DNA]</scope>
    <source>
        <tissue evidence="2">Leaf</tissue>
    </source>
</reference>
<comment type="caution">
    <text evidence="2">The sequence shown here is derived from an EMBL/GenBank/DDBJ whole genome shotgun (WGS) entry which is preliminary data.</text>
</comment>
<accession>A0A835V1S8</accession>
<dbReference type="EMBL" id="JADCNL010000005">
    <property type="protein sequence ID" value="KAG0479835.1"/>
    <property type="molecule type" value="Genomic_DNA"/>
</dbReference>
<evidence type="ECO:0000313" key="1">
    <source>
        <dbReference type="EMBL" id="KAG0479835.1"/>
    </source>
</evidence>
<dbReference type="Proteomes" id="UP000639772">
    <property type="component" value="Unassembled WGS sequence"/>
</dbReference>
<dbReference type="AlphaFoldDB" id="A0A835V1S8"/>
<evidence type="ECO:0000313" key="4">
    <source>
        <dbReference type="Proteomes" id="UP000639772"/>
    </source>
</evidence>
<gene>
    <name evidence="2" type="ORF">HPP92_010401</name>
    <name evidence="1" type="ORF">HPP92_010693</name>
</gene>
<evidence type="ECO:0000313" key="3">
    <source>
        <dbReference type="Proteomes" id="UP000636800"/>
    </source>
</evidence>
<dbReference type="EMBL" id="JADCNM010000005">
    <property type="protein sequence ID" value="KAG0482317.1"/>
    <property type="molecule type" value="Genomic_DNA"/>
</dbReference>
<dbReference type="Proteomes" id="UP000636800">
    <property type="component" value="Chromosome 5"/>
</dbReference>
<organism evidence="2 4">
    <name type="scientific">Vanilla planifolia</name>
    <name type="common">Vanilla</name>
    <dbReference type="NCBI Taxonomy" id="51239"/>
    <lineage>
        <taxon>Eukaryota</taxon>
        <taxon>Viridiplantae</taxon>
        <taxon>Streptophyta</taxon>
        <taxon>Embryophyta</taxon>
        <taxon>Tracheophyta</taxon>
        <taxon>Spermatophyta</taxon>
        <taxon>Magnoliopsida</taxon>
        <taxon>Liliopsida</taxon>
        <taxon>Asparagales</taxon>
        <taxon>Orchidaceae</taxon>
        <taxon>Vanilloideae</taxon>
        <taxon>Vanilleae</taxon>
        <taxon>Vanilla</taxon>
    </lineage>
</organism>